<proteinExistence type="predicted"/>
<name>A0A7U8C1U9_NEPCE</name>
<sequence>MIAKYAVAAKQGQMSRNFGLAQSEQIRKFTDAEFLMMFNQ</sequence>
<dbReference type="AlphaFoldDB" id="A0A7U8C1U9"/>
<comment type="caution">
    <text evidence="1">The sequence shown here is derived from an EMBL/GenBank/DDBJ whole genome shotgun (WGS) entry which is preliminary data.</text>
</comment>
<evidence type="ECO:0000313" key="2">
    <source>
        <dbReference type="Proteomes" id="UP000002171"/>
    </source>
</evidence>
<organism evidence="1 2">
    <name type="scientific">Neptuniibacter caesariensis</name>
    <dbReference type="NCBI Taxonomy" id="207954"/>
    <lineage>
        <taxon>Bacteria</taxon>
        <taxon>Pseudomonadati</taxon>
        <taxon>Pseudomonadota</taxon>
        <taxon>Gammaproteobacteria</taxon>
        <taxon>Oceanospirillales</taxon>
        <taxon>Oceanospirillaceae</taxon>
        <taxon>Neptuniibacter</taxon>
    </lineage>
</organism>
<protein>
    <submittedName>
        <fullName evidence="1">Glyceraldehyde-3-phosphate dehydrogenase</fullName>
        <ecNumber evidence="1">1.2.1.12</ecNumber>
    </submittedName>
</protein>
<reference evidence="1 2" key="1">
    <citation type="submission" date="2006-02" db="EMBL/GenBank/DDBJ databases">
        <authorList>
            <person name="Pinhassi J."/>
            <person name="Pedros-Alio C."/>
            <person name="Ferriera S."/>
            <person name="Johnson J."/>
            <person name="Kravitz S."/>
            <person name="Halpern A."/>
            <person name="Remington K."/>
            <person name="Beeson K."/>
            <person name="Tran B."/>
            <person name="Rogers Y.-H."/>
            <person name="Friedman R."/>
            <person name="Venter J.C."/>
        </authorList>
    </citation>
    <scope>NUCLEOTIDE SEQUENCE [LARGE SCALE GENOMIC DNA]</scope>
    <source>
        <strain evidence="1 2">MED92</strain>
    </source>
</reference>
<keyword evidence="2" id="KW-1185">Reference proteome</keyword>
<evidence type="ECO:0000313" key="1">
    <source>
        <dbReference type="EMBL" id="EAR59903.1"/>
    </source>
</evidence>
<dbReference type="EC" id="1.2.1.12" evidence="1"/>
<dbReference type="GO" id="GO:0004365">
    <property type="term" value="F:glyceraldehyde-3-phosphate dehydrogenase (NAD+) (phosphorylating) activity"/>
    <property type="evidence" value="ECO:0007669"/>
    <property type="project" value="UniProtKB-EC"/>
</dbReference>
<dbReference type="Proteomes" id="UP000002171">
    <property type="component" value="Unassembled WGS sequence"/>
</dbReference>
<gene>
    <name evidence="1" type="ORF">MED92_12381</name>
</gene>
<keyword evidence="1" id="KW-0560">Oxidoreductase</keyword>
<accession>A0A7U8C1U9</accession>
<dbReference type="EMBL" id="AAOW01000029">
    <property type="protein sequence ID" value="EAR59903.1"/>
    <property type="molecule type" value="Genomic_DNA"/>
</dbReference>